<keyword evidence="3" id="KW-1185">Reference proteome</keyword>
<dbReference type="RefSeq" id="WP_201080711.1">
    <property type="nucleotide sequence ID" value="NZ_CP067420.1"/>
</dbReference>
<sequence length="77" mass="8362">MGWVTGIAVYFVVWWTVLFAVLPWGSHAPEEPEPGMAAGAPAKPRIGLKFLVTTGVAAVVWLIIYFIVTSGLISFRT</sequence>
<dbReference type="Pfam" id="PF07330">
    <property type="entry name" value="DUF1467"/>
    <property type="match status" value="1"/>
</dbReference>
<dbReference type="EMBL" id="CP067420">
    <property type="protein sequence ID" value="QQP92118.1"/>
    <property type="molecule type" value="Genomic_DNA"/>
</dbReference>
<dbReference type="InterPro" id="IPR009935">
    <property type="entry name" value="DUF1467"/>
</dbReference>
<feature type="transmembrane region" description="Helical" evidence="1">
    <location>
        <begin position="46"/>
        <end position="68"/>
    </location>
</feature>
<evidence type="ECO:0000313" key="2">
    <source>
        <dbReference type="EMBL" id="QQP92118.1"/>
    </source>
</evidence>
<gene>
    <name evidence="2" type="ORF">IGS68_13330</name>
</gene>
<protein>
    <submittedName>
        <fullName evidence="2">DUF1467 family protein</fullName>
    </submittedName>
</protein>
<keyword evidence="1" id="KW-0812">Transmembrane</keyword>
<evidence type="ECO:0000313" key="3">
    <source>
        <dbReference type="Proteomes" id="UP000595197"/>
    </source>
</evidence>
<reference evidence="2" key="1">
    <citation type="submission" date="2021-02" db="EMBL/GenBank/DDBJ databases">
        <title>Skermanella TT6 skin isolate.</title>
        <authorList>
            <person name="Lee K."/>
            <person name="Ganzorig M."/>
        </authorList>
    </citation>
    <scope>NUCLEOTIDE SEQUENCE</scope>
    <source>
        <strain evidence="2">TT6</strain>
    </source>
</reference>
<feature type="transmembrane region" description="Helical" evidence="1">
    <location>
        <begin position="7"/>
        <end position="26"/>
    </location>
</feature>
<dbReference type="Proteomes" id="UP000595197">
    <property type="component" value="Chromosome"/>
</dbReference>
<accession>A0ABX7BFQ5</accession>
<organism evidence="2 3">
    <name type="scientific">Skermanella cutis</name>
    <dbReference type="NCBI Taxonomy" id="2775420"/>
    <lineage>
        <taxon>Bacteria</taxon>
        <taxon>Pseudomonadati</taxon>
        <taxon>Pseudomonadota</taxon>
        <taxon>Alphaproteobacteria</taxon>
        <taxon>Rhodospirillales</taxon>
        <taxon>Azospirillaceae</taxon>
        <taxon>Skermanella</taxon>
    </lineage>
</organism>
<keyword evidence="1" id="KW-0472">Membrane</keyword>
<proteinExistence type="predicted"/>
<keyword evidence="1" id="KW-1133">Transmembrane helix</keyword>
<name>A0ABX7BFQ5_9PROT</name>
<evidence type="ECO:0000256" key="1">
    <source>
        <dbReference type="SAM" id="Phobius"/>
    </source>
</evidence>